<proteinExistence type="predicted"/>
<gene>
    <name evidence="1" type="ORF">S12H4_00781</name>
</gene>
<protein>
    <submittedName>
        <fullName evidence="1">Uncharacterized protein</fullName>
    </submittedName>
</protein>
<reference evidence="1" key="1">
    <citation type="journal article" date="2014" name="Front. Microbiol.">
        <title>High frequency of phylogenetically diverse reductive dehalogenase-homologous genes in deep subseafloor sedimentary metagenomes.</title>
        <authorList>
            <person name="Kawai M."/>
            <person name="Futagami T."/>
            <person name="Toyoda A."/>
            <person name="Takaki Y."/>
            <person name="Nishi S."/>
            <person name="Hori S."/>
            <person name="Arai W."/>
            <person name="Tsubouchi T."/>
            <person name="Morono Y."/>
            <person name="Uchiyama I."/>
            <person name="Ito T."/>
            <person name="Fujiyama A."/>
            <person name="Inagaki F."/>
            <person name="Takami H."/>
        </authorList>
    </citation>
    <scope>NUCLEOTIDE SEQUENCE</scope>
    <source>
        <strain evidence="1">Expedition CK06-06</strain>
    </source>
</reference>
<organism evidence="1">
    <name type="scientific">marine sediment metagenome</name>
    <dbReference type="NCBI Taxonomy" id="412755"/>
    <lineage>
        <taxon>unclassified sequences</taxon>
        <taxon>metagenomes</taxon>
        <taxon>ecological metagenomes</taxon>
    </lineage>
</organism>
<accession>X1PUD9</accession>
<name>X1PUD9_9ZZZZ</name>
<evidence type="ECO:0000313" key="1">
    <source>
        <dbReference type="EMBL" id="GAI59852.1"/>
    </source>
</evidence>
<comment type="caution">
    <text evidence="1">The sequence shown here is derived from an EMBL/GenBank/DDBJ whole genome shotgun (WGS) entry which is preliminary data.</text>
</comment>
<dbReference type="AlphaFoldDB" id="X1PUD9"/>
<sequence>MVDLGPGQKPVVMTHYPHMLAEDIAVWSKYLRAPIAPISKLWYDIHVGAGIEVRLDATEVEKSVALGVGRKRIDVICKVGGGYWVVEIKPFASMLAVGQALCYTRLFTSEYSPDGKVFPVVVCDSADEDLRDAYDDFGVAVIQND</sequence>
<dbReference type="InterPro" id="IPR011856">
    <property type="entry name" value="tRNA_endonuc-like_dom_sf"/>
</dbReference>
<dbReference type="GO" id="GO:0003676">
    <property type="term" value="F:nucleic acid binding"/>
    <property type="evidence" value="ECO:0007669"/>
    <property type="project" value="InterPro"/>
</dbReference>
<dbReference type="EMBL" id="BARW01000119">
    <property type="protein sequence ID" value="GAI59852.1"/>
    <property type="molecule type" value="Genomic_DNA"/>
</dbReference>
<dbReference type="Gene3D" id="3.40.1350.10">
    <property type="match status" value="1"/>
</dbReference>